<dbReference type="RefSeq" id="WP_165873763.1">
    <property type="nucleotide sequence ID" value="NZ_SLXV01000032.1"/>
</dbReference>
<dbReference type="NCBIfam" id="NF010683">
    <property type="entry name" value="PRK14083.1"/>
    <property type="match status" value="1"/>
</dbReference>
<feature type="binding site" evidence="5">
    <location>
        <position position="35"/>
    </location>
    <ligand>
        <name>ATP</name>
        <dbReference type="ChEBI" id="CHEBI:30616"/>
    </ligand>
</feature>
<dbReference type="GO" id="GO:0016887">
    <property type="term" value="F:ATP hydrolysis activity"/>
    <property type="evidence" value="ECO:0007669"/>
    <property type="project" value="InterPro"/>
</dbReference>
<dbReference type="PIRSF" id="PIRSF002583">
    <property type="entry name" value="Hsp90"/>
    <property type="match status" value="1"/>
</dbReference>
<dbReference type="SUPFAM" id="SSF55874">
    <property type="entry name" value="ATPase domain of HSP90 chaperone/DNA topoisomerase II/histidine kinase"/>
    <property type="match status" value="1"/>
</dbReference>
<dbReference type="GO" id="GO:0005524">
    <property type="term" value="F:ATP binding"/>
    <property type="evidence" value="ECO:0007669"/>
    <property type="project" value="UniProtKB-KW"/>
</dbReference>
<dbReference type="Pfam" id="PF00183">
    <property type="entry name" value="HSP90"/>
    <property type="match status" value="1"/>
</dbReference>
<evidence type="ECO:0000256" key="2">
    <source>
        <dbReference type="ARBA" id="ARBA00022741"/>
    </source>
</evidence>
<feature type="binding site" evidence="5">
    <location>
        <position position="72"/>
    </location>
    <ligand>
        <name>ATP</name>
        <dbReference type="ChEBI" id="CHEBI:30616"/>
    </ligand>
</feature>
<dbReference type="Pfam" id="PF13589">
    <property type="entry name" value="HATPase_c_3"/>
    <property type="match status" value="1"/>
</dbReference>
<dbReference type="InterPro" id="IPR036890">
    <property type="entry name" value="HATPase_C_sf"/>
</dbReference>
<dbReference type="Proteomes" id="UP000294746">
    <property type="component" value="Unassembled WGS sequence"/>
</dbReference>
<sequence>MSQFHFKVNLKGMIDLLSNHLYSTPHVYLRELIQNGVDAITAHKKVMAEYEGTIGIELFTSPTKPPTLYIEDNGIGLTEEEVHQFLSQIGQTSKRGDEEQDFIGRFGVGLLSCFIVSEEIVLITRSVHSDEVIEWRGKPDGSYQIKKLDQEMSPGTKVFLQSKRGFEEYFQPNSVRRYVKHYGEFLPYPIYFYGEEQIRLNAKRAPWEMTTELALQYAEERNGEIYLDAIPLSSTIGGVKGIAYVLPYAVSTNAKQSHQVYVKQMLLSEKVSNILPDWAFFVTGILNANELRLTASREEFYQSDLLELVRAELGDCIKKYLVNLAEKQSDTFWKILDVHYSSIKSLAVEDDELYALFIDWLPFDTSLGRKTIKEIRSEGEMILYTSSVDQFRQVSKVAKAQSVLLLNGGYVHDKELLRKLPNVFPELEIQEVDASTFSENFVDLTLTEREEGYAFLRIANLVLQRFQCECDVKKFNPSELPALYTSNKEAAFFRNASYTKEETNDLFASIIDQMVVEGVKPTFAQLCFNYDNPTIQQLFHSDDPELQRSVIETLYVQALLLGHHPLKQSEMKLLNKNLRQFINWRLEK</sequence>
<evidence type="ECO:0000256" key="5">
    <source>
        <dbReference type="PIRSR" id="PIRSR002583-1"/>
    </source>
</evidence>
<feature type="binding site" evidence="5">
    <location>
        <position position="156"/>
    </location>
    <ligand>
        <name>ATP</name>
        <dbReference type="ChEBI" id="CHEBI:30616"/>
    </ligand>
</feature>
<keyword evidence="4" id="KW-0143">Chaperone</keyword>
<dbReference type="GO" id="GO:0051082">
    <property type="term" value="F:unfolded protein binding"/>
    <property type="evidence" value="ECO:0007669"/>
    <property type="project" value="InterPro"/>
</dbReference>
<evidence type="ECO:0000256" key="4">
    <source>
        <dbReference type="ARBA" id="ARBA00023186"/>
    </source>
</evidence>
<dbReference type="PANTHER" id="PTHR11528">
    <property type="entry name" value="HEAT SHOCK PROTEIN 90 FAMILY MEMBER"/>
    <property type="match status" value="1"/>
</dbReference>
<evidence type="ECO:0000313" key="6">
    <source>
        <dbReference type="EMBL" id="TCP65542.1"/>
    </source>
</evidence>
<organism evidence="6 7">
    <name type="scientific">Baia soyae</name>
    <dbReference type="NCBI Taxonomy" id="1544746"/>
    <lineage>
        <taxon>Bacteria</taxon>
        <taxon>Bacillati</taxon>
        <taxon>Bacillota</taxon>
        <taxon>Bacilli</taxon>
        <taxon>Bacillales</taxon>
        <taxon>Thermoactinomycetaceae</taxon>
        <taxon>Baia</taxon>
    </lineage>
</organism>
<dbReference type="SUPFAM" id="SSF54211">
    <property type="entry name" value="Ribosomal protein S5 domain 2-like"/>
    <property type="match status" value="1"/>
</dbReference>
<dbReference type="InterPro" id="IPR001404">
    <property type="entry name" value="Hsp90_fam"/>
</dbReference>
<keyword evidence="2 5" id="KW-0547">Nucleotide-binding</keyword>
<dbReference type="Gene3D" id="3.30.565.10">
    <property type="entry name" value="Histidine kinase-like ATPase, C-terminal domain"/>
    <property type="match status" value="1"/>
</dbReference>
<dbReference type="EMBL" id="SLXV01000032">
    <property type="protein sequence ID" value="TCP65542.1"/>
    <property type="molecule type" value="Genomic_DNA"/>
</dbReference>
<dbReference type="InterPro" id="IPR020575">
    <property type="entry name" value="Hsp90_N"/>
</dbReference>
<accession>A0A4R2RNB7</accession>
<dbReference type="AlphaFoldDB" id="A0A4R2RNB7"/>
<evidence type="ECO:0000256" key="1">
    <source>
        <dbReference type="ARBA" id="ARBA00008239"/>
    </source>
</evidence>
<comment type="similarity">
    <text evidence="1">Belongs to the heat shock protein 90 family.</text>
</comment>
<evidence type="ECO:0000313" key="7">
    <source>
        <dbReference type="Proteomes" id="UP000294746"/>
    </source>
</evidence>
<gene>
    <name evidence="6" type="ORF">EDD57_13224</name>
</gene>
<comment type="caution">
    <text evidence="6">The sequence shown here is derived from an EMBL/GenBank/DDBJ whole genome shotgun (WGS) entry which is preliminary data.</text>
</comment>
<protein>
    <submittedName>
        <fullName evidence="6">Molecular chaperone HtpG</fullName>
    </submittedName>
</protein>
<dbReference type="PRINTS" id="PR00775">
    <property type="entry name" value="HEATSHOCK90"/>
</dbReference>
<evidence type="ECO:0000256" key="3">
    <source>
        <dbReference type="ARBA" id="ARBA00022840"/>
    </source>
</evidence>
<feature type="binding site" evidence="5">
    <location>
        <position position="31"/>
    </location>
    <ligand>
        <name>ATP</name>
        <dbReference type="ChEBI" id="CHEBI:30616"/>
    </ligand>
</feature>
<reference evidence="6 7" key="1">
    <citation type="submission" date="2019-03" db="EMBL/GenBank/DDBJ databases">
        <title>Genomic Encyclopedia of Type Strains, Phase IV (KMG-IV): sequencing the most valuable type-strain genomes for metagenomic binning, comparative biology and taxonomic classification.</title>
        <authorList>
            <person name="Goeker M."/>
        </authorList>
    </citation>
    <scope>NUCLEOTIDE SEQUENCE [LARGE SCALE GENOMIC DNA]</scope>
    <source>
        <strain evidence="6 7">DSM 46831</strain>
    </source>
</reference>
<proteinExistence type="inferred from homology"/>
<name>A0A4R2RNB7_9BACL</name>
<keyword evidence="3 5" id="KW-0067">ATP-binding</keyword>
<keyword evidence="7" id="KW-1185">Reference proteome</keyword>
<dbReference type="InterPro" id="IPR020568">
    <property type="entry name" value="Ribosomal_Su5_D2-typ_SF"/>
</dbReference>
<dbReference type="GO" id="GO:0140662">
    <property type="term" value="F:ATP-dependent protein folding chaperone"/>
    <property type="evidence" value="ECO:0007669"/>
    <property type="project" value="InterPro"/>
</dbReference>
<dbReference type="Gene3D" id="3.30.230.80">
    <property type="match status" value="1"/>
</dbReference>